<reference evidence="2 3" key="1">
    <citation type="submission" date="2019-03" db="EMBL/GenBank/DDBJ databases">
        <authorList>
            <person name="Gaulin E."/>
            <person name="Dumas B."/>
        </authorList>
    </citation>
    <scope>NUCLEOTIDE SEQUENCE [LARGE SCALE GENOMIC DNA]</scope>
    <source>
        <strain evidence="2">CBS 568.67</strain>
    </source>
</reference>
<protein>
    <submittedName>
        <fullName evidence="2">Aste57867_993 protein</fullName>
    </submittedName>
</protein>
<dbReference type="AlphaFoldDB" id="A0A485K864"/>
<name>A0A485K864_9STRA</name>
<dbReference type="EMBL" id="VJMH01000067">
    <property type="protein sequence ID" value="KAF0719493.1"/>
    <property type="molecule type" value="Genomic_DNA"/>
</dbReference>
<dbReference type="Proteomes" id="UP000332933">
    <property type="component" value="Unassembled WGS sequence"/>
</dbReference>
<evidence type="ECO:0000313" key="2">
    <source>
        <dbReference type="EMBL" id="VFT78215.1"/>
    </source>
</evidence>
<dbReference type="EMBL" id="CAADRA010000067">
    <property type="protein sequence ID" value="VFT78215.1"/>
    <property type="molecule type" value="Genomic_DNA"/>
</dbReference>
<dbReference type="OrthoDB" id="10300613at2759"/>
<reference evidence="1" key="2">
    <citation type="submission" date="2019-06" db="EMBL/GenBank/DDBJ databases">
        <title>Genomics analysis of Aphanomyces spp. identifies a new class of oomycete effector associated with host adaptation.</title>
        <authorList>
            <person name="Gaulin E."/>
        </authorList>
    </citation>
    <scope>NUCLEOTIDE SEQUENCE</scope>
    <source>
        <strain evidence="1">CBS 578.67</strain>
    </source>
</reference>
<sequence length="185" mass="19447">MATIGSLDTSNFPRGLRVRLHGLAGARQHNGKIGIVQVPVDGQNPADVCIKLMSGTCLSVPPTNLMPFPYPSTALVQAVQNDLASGDVPMPFEVESIRVAERPCVITCQRCGITDATAYLVLEAGAPQALLECVDCVPYIAAEAGVCAEDAAGISHVVESRYMGTAKRCFACFWVPPISVAALAC</sequence>
<accession>A0A485K864</accession>
<gene>
    <name evidence="2" type="primary">Aste57867_993</name>
    <name evidence="1" type="ORF">As57867_000992</name>
    <name evidence="2" type="ORF">ASTE57867_993</name>
</gene>
<organism evidence="2 3">
    <name type="scientific">Aphanomyces stellatus</name>
    <dbReference type="NCBI Taxonomy" id="120398"/>
    <lineage>
        <taxon>Eukaryota</taxon>
        <taxon>Sar</taxon>
        <taxon>Stramenopiles</taxon>
        <taxon>Oomycota</taxon>
        <taxon>Saprolegniomycetes</taxon>
        <taxon>Saprolegniales</taxon>
        <taxon>Verrucalvaceae</taxon>
        <taxon>Aphanomyces</taxon>
    </lineage>
</organism>
<evidence type="ECO:0000313" key="1">
    <source>
        <dbReference type="EMBL" id="KAF0719493.1"/>
    </source>
</evidence>
<keyword evidence="3" id="KW-1185">Reference proteome</keyword>
<proteinExistence type="predicted"/>
<evidence type="ECO:0000313" key="3">
    <source>
        <dbReference type="Proteomes" id="UP000332933"/>
    </source>
</evidence>